<gene>
    <name evidence="1" type="ORF">Lqui_2454</name>
</gene>
<keyword evidence="2" id="KW-1185">Reference proteome</keyword>
<comment type="caution">
    <text evidence="1">The sequence shown here is derived from an EMBL/GenBank/DDBJ whole genome shotgun (WGS) entry which is preliminary data.</text>
</comment>
<protein>
    <submittedName>
        <fullName evidence="1">Uncharacterized protein</fullName>
    </submittedName>
</protein>
<dbReference type="PATRIC" id="fig|45073.5.peg.2595"/>
<evidence type="ECO:0000313" key="2">
    <source>
        <dbReference type="Proteomes" id="UP000054618"/>
    </source>
</evidence>
<dbReference type="EMBL" id="LNYS01000022">
    <property type="protein sequence ID" value="KTD46529.1"/>
    <property type="molecule type" value="Genomic_DNA"/>
</dbReference>
<dbReference type="RefSeq" id="WP_058508540.1">
    <property type="nucleotide sequence ID" value="NZ_CAAAIK010000008.1"/>
</dbReference>
<accession>A0A0W0XP34</accession>
<reference evidence="1 2" key="1">
    <citation type="submission" date="2015-11" db="EMBL/GenBank/DDBJ databases">
        <title>Genomic analysis of 38 Legionella species identifies large and diverse effector repertoires.</title>
        <authorList>
            <person name="Burstein D."/>
            <person name="Amaro F."/>
            <person name="Zusman T."/>
            <person name="Lifshitz Z."/>
            <person name="Cohen O."/>
            <person name="Gilbert J.A."/>
            <person name="Pupko T."/>
            <person name="Shuman H.A."/>
            <person name="Segal G."/>
        </authorList>
    </citation>
    <scope>NUCLEOTIDE SEQUENCE [LARGE SCALE GENOMIC DNA]</scope>
    <source>
        <strain evidence="1 2">CDC#1442-AUS-E</strain>
    </source>
</reference>
<sequence length="355" mass="40449">MPLLSIKVPAYVKENISSNLHSQVEQKGGYAEQNLHLSIACIDYNPENKPLVHELISKIEAVLQNAIPERITLQPPALFNKLYFGYPLRQASNAILEAIYIDLQSIIAELRQKYGDNEIRMIDWRPYQAHLTVFGQVTEPLELTPSDKIVAEPFIPGGVVLRDNETILHQFKAGNNETLKQTADGIMQTARADFSAFKANQGNINFLSLRKQFNFAEYYYKNLDQPNERIECLISGGQLNELYWQRTFNNKGFHSQDPERFNYRIRRVSFALEIIRTLAALDVNGLMMAPITAPTLKEAQSYLEITRKFLNSVKKDSNYQQELKKNDMDNAQGLIEAALFKLTGEDPSASKCLIM</sequence>
<evidence type="ECO:0000313" key="1">
    <source>
        <dbReference type="EMBL" id="KTD46529.1"/>
    </source>
</evidence>
<dbReference type="Proteomes" id="UP000054618">
    <property type="component" value="Unassembled WGS sequence"/>
</dbReference>
<organism evidence="1 2">
    <name type="scientific">Legionella quinlivanii</name>
    <dbReference type="NCBI Taxonomy" id="45073"/>
    <lineage>
        <taxon>Bacteria</taxon>
        <taxon>Pseudomonadati</taxon>
        <taxon>Pseudomonadota</taxon>
        <taxon>Gammaproteobacteria</taxon>
        <taxon>Legionellales</taxon>
        <taxon>Legionellaceae</taxon>
        <taxon>Legionella</taxon>
    </lineage>
</organism>
<name>A0A0W0XP34_9GAMM</name>
<dbReference type="OrthoDB" id="9892637at2"/>
<proteinExistence type="predicted"/>
<dbReference type="AlphaFoldDB" id="A0A0W0XP34"/>